<protein>
    <submittedName>
        <fullName evidence="1">Uncharacterized protein</fullName>
    </submittedName>
</protein>
<dbReference type="Proteomes" id="UP000824120">
    <property type="component" value="Chromosome 11"/>
</dbReference>
<name>A0A9J5WM28_SOLCO</name>
<dbReference type="AlphaFoldDB" id="A0A9J5WM28"/>
<keyword evidence="2" id="KW-1185">Reference proteome</keyword>
<reference evidence="1 2" key="1">
    <citation type="submission" date="2020-09" db="EMBL/GenBank/DDBJ databases">
        <title>De no assembly of potato wild relative species, Solanum commersonii.</title>
        <authorList>
            <person name="Cho K."/>
        </authorList>
    </citation>
    <scope>NUCLEOTIDE SEQUENCE [LARGE SCALE GENOMIC DNA]</scope>
    <source>
        <strain evidence="1">LZ3.2</strain>
        <tissue evidence="1">Leaf</tissue>
    </source>
</reference>
<evidence type="ECO:0000313" key="2">
    <source>
        <dbReference type="Proteomes" id="UP000824120"/>
    </source>
</evidence>
<accession>A0A9J5WM28</accession>
<organism evidence="1 2">
    <name type="scientific">Solanum commersonii</name>
    <name type="common">Commerson's wild potato</name>
    <name type="synonym">Commerson's nightshade</name>
    <dbReference type="NCBI Taxonomy" id="4109"/>
    <lineage>
        <taxon>Eukaryota</taxon>
        <taxon>Viridiplantae</taxon>
        <taxon>Streptophyta</taxon>
        <taxon>Embryophyta</taxon>
        <taxon>Tracheophyta</taxon>
        <taxon>Spermatophyta</taxon>
        <taxon>Magnoliopsida</taxon>
        <taxon>eudicotyledons</taxon>
        <taxon>Gunneridae</taxon>
        <taxon>Pentapetalae</taxon>
        <taxon>asterids</taxon>
        <taxon>lamiids</taxon>
        <taxon>Solanales</taxon>
        <taxon>Solanaceae</taxon>
        <taxon>Solanoideae</taxon>
        <taxon>Solaneae</taxon>
        <taxon>Solanum</taxon>
    </lineage>
</organism>
<evidence type="ECO:0000313" key="1">
    <source>
        <dbReference type="EMBL" id="KAG5576979.1"/>
    </source>
</evidence>
<proteinExistence type="predicted"/>
<dbReference type="EMBL" id="JACXVP010000011">
    <property type="protein sequence ID" value="KAG5576979.1"/>
    <property type="molecule type" value="Genomic_DNA"/>
</dbReference>
<comment type="caution">
    <text evidence="1">The sequence shown here is derived from an EMBL/GenBank/DDBJ whole genome shotgun (WGS) entry which is preliminary data.</text>
</comment>
<sequence>MILYSHTVVNQLKIKNQMQRSHSKRGTQCMFLPIGLPLFSNRLSIRLTQDQKGHYKACNRDECKGVSTVLPHHGLTGLFLHFLTSPFPFHHTPNLCFWPKLIIH</sequence>
<gene>
    <name evidence="1" type="ORF">H5410_057113</name>
</gene>